<dbReference type="RefSeq" id="WP_070911523.1">
    <property type="nucleotide sequence ID" value="NZ_CP010271.1"/>
</dbReference>
<dbReference type="GO" id="GO:0071972">
    <property type="term" value="F:peptidoglycan L,D-transpeptidase activity"/>
    <property type="evidence" value="ECO:0007669"/>
    <property type="project" value="TreeGrafter"/>
</dbReference>
<evidence type="ECO:0000313" key="6">
    <source>
        <dbReference type="Proteomes" id="UP000192434"/>
    </source>
</evidence>
<dbReference type="EMBL" id="MLIH01000009">
    <property type="protein sequence ID" value="OHU11021.1"/>
    <property type="molecule type" value="Genomic_DNA"/>
</dbReference>
<dbReference type="Proteomes" id="UP000179621">
    <property type="component" value="Unassembled WGS sequence"/>
</dbReference>
<reference evidence="3 5" key="1">
    <citation type="submission" date="2016-10" db="EMBL/GenBank/DDBJ databases">
        <title>Evaluation of Human, Animal and Environmental Mycobacterium chelonae Isolates by Core Genome Phylogenomic Analysis, Targeted Gene Comparison, and Anti-microbial Susceptibility Patterns: A Tale of Mistaken Identities.</title>
        <authorList>
            <person name="Fogelson S.B."/>
            <person name="Camus A.C."/>
            <person name="Lorenz W."/>
            <person name="Vasireddy R."/>
            <person name="Vasireddy S."/>
            <person name="Smith T."/>
            <person name="Brown-Elliott B.A."/>
            <person name="Wallace R.J.Jr."/>
            <person name="Hasan N.A."/>
            <person name="Reischl U."/>
            <person name="Sanchez S."/>
        </authorList>
    </citation>
    <scope>NUCLEOTIDE SEQUENCE [LARGE SCALE GENOMIC DNA]</scope>
    <source>
        <strain evidence="3 5">8528</strain>
    </source>
</reference>
<dbReference type="KEGG" id="msao:MYCSP_00190"/>
<dbReference type="PANTHER" id="PTHR30627:SF24">
    <property type="entry name" value="PENICILLIN-BINDING PROTEIN 4B"/>
    <property type="match status" value="1"/>
</dbReference>
<dbReference type="AlphaFoldDB" id="A0A1S1JJ37"/>
<organism evidence="4 6">
    <name type="scientific">Mycobacteroides saopaulense</name>
    <dbReference type="NCBI Taxonomy" id="1578165"/>
    <lineage>
        <taxon>Bacteria</taxon>
        <taxon>Bacillati</taxon>
        <taxon>Actinomycetota</taxon>
        <taxon>Actinomycetes</taxon>
        <taxon>Mycobacteriales</taxon>
        <taxon>Mycobacteriaceae</taxon>
        <taxon>Mycobacteroides</taxon>
    </lineage>
</organism>
<reference evidence="4 6" key="2">
    <citation type="submission" date="2016-12" db="EMBL/GenBank/DDBJ databases">
        <title>The new phylogeny of genus Mycobacterium.</title>
        <authorList>
            <person name="Tortoli E."/>
            <person name="Trovato A."/>
            <person name="Cirillo D.M."/>
        </authorList>
    </citation>
    <scope>NUCLEOTIDE SEQUENCE [LARGE SCALE GENOMIC DNA]</scope>
    <source>
        <strain evidence="4 6">CCUG 66554</strain>
    </source>
</reference>
<dbReference type="Gene3D" id="3.40.710.10">
    <property type="entry name" value="DD-peptidase/beta-lactamase superfamily"/>
    <property type="match status" value="1"/>
</dbReference>
<keyword evidence="5" id="KW-1185">Reference proteome</keyword>
<dbReference type="Gene3D" id="3.90.1310.10">
    <property type="entry name" value="Penicillin-binding protein 2a (Domain 2)"/>
    <property type="match status" value="1"/>
</dbReference>
<evidence type="ECO:0000313" key="5">
    <source>
        <dbReference type="Proteomes" id="UP000179621"/>
    </source>
</evidence>
<gene>
    <name evidence="3" type="ORF">BKG73_06470</name>
    <name evidence="4" type="ORF">BST43_19310</name>
</gene>
<comment type="caution">
    <text evidence="4">The sequence shown here is derived from an EMBL/GenBank/DDBJ whole genome shotgun (WGS) entry which is preliminary data.</text>
</comment>
<proteinExistence type="predicted"/>
<dbReference type="InterPro" id="IPR050515">
    <property type="entry name" value="Beta-lactam/transpept"/>
</dbReference>
<dbReference type="GO" id="GO:0008658">
    <property type="term" value="F:penicillin binding"/>
    <property type="evidence" value="ECO:0007669"/>
    <property type="project" value="InterPro"/>
</dbReference>
<dbReference type="Pfam" id="PF21922">
    <property type="entry name" value="PBP_dimer_2"/>
    <property type="match status" value="1"/>
</dbReference>
<dbReference type="SUPFAM" id="SSF56601">
    <property type="entry name" value="beta-lactamase/transpeptidase-like"/>
    <property type="match status" value="1"/>
</dbReference>
<dbReference type="InterPro" id="IPR001460">
    <property type="entry name" value="PCN-bd_Tpept"/>
</dbReference>
<evidence type="ECO:0000313" key="3">
    <source>
        <dbReference type="EMBL" id="OHU11021.1"/>
    </source>
</evidence>
<dbReference type="InterPro" id="IPR054120">
    <property type="entry name" value="PBPA_dimer"/>
</dbReference>
<evidence type="ECO:0000259" key="1">
    <source>
        <dbReference type="Pfam" id="PF00905"/>
    </source>
</evidence>
<feature type="domain" description="Penicillin-binding protein transpeptidase" evidence="1">
    <location>
        <begin position="160"/>
        <end position="496"/>
    </location>
</feature>
<accession>A0A1S1JJ37</accession>
<feature type="domain" description="Penicillin binding protein A dimerisation" evidence="2">
    <location>
        <begin position="52"/>
        <end position="134"/>
    </location>
</feature>
<dbReference type="GO" id="GO:0071555">
    <property type="term" value="P:cell wall organization"/>
    <property type="evidence" value="ECO:0007669"/>
    <property type="project" value="TreeGrafter"/>
</dbReference>
<dbReference type="InterPro" id="IPR012338">
    <property type="entry name" value="Beta-lactam/transpept-like"/>
</dbReference>
<sequence>MNTSIRRVSLFVMALVVLLLANATLTQVFTAPGLRADPRNQRVLLDEYSRQRGQISASGQLLASSVATDSRFRFLRQYADPEVYAPVTGFYSLNYSSTGLERAEDTVLNGSDPRLFGRRLADFFTGRDPRGGSVVTTIRPDVQQAAYDAMHRGCKDGCRGSVVALEPSTGKILAMVSTPSYDPNLLASQDAAKENGAWNRLTEDPAQPMLNRAISQTYPPGSTFKVITTAAALADGKTVNTEVTASPTIFLPGSNATLENYNRASCGGGDNTSLKEAFARSCNTAFAKLGAEQLKRDKLVKAAQAFGLDHELDGIPLQVATSTVGPMSDDAAVAMSSIGQKDVAVTPLQNAMIAAAVANKGVLMQPHLVDSLKGPDLSNLSTTTPDDIGQAVTPAIANTLTELMIASEQRTAQTGALPGVQIASKTGTAEHGTDPRNTPPHAWYIAFAPAQSTTSDPQATVVTPKVAIAVLVEDGGDRALAATGGSVAAPIGRQVIAAALQGAS</sequence>
<dbReference type="STRING" id="1578165.BKG68_13435"/>
<dbReference type="EMBL" id="MVII01000028">
    <property type="protein sequence ID" value="ORB52113.1"/>
    <property type="molecule type" value="Genomic_DNA"/>
</dbReference>
<dbReference type="PANTHER" id="PTHR30627">
    <property type="entry name" value="PEPTIDOGLYCAN D,D-TRANSPEPTIDASE"/>
    <property type="match status" value="1"/>
</dbReference>
<evidence type="ECO:0000313" key="4">
    <source>
        <dbReference type="EMBL" id="ORB52113.1"/>
    </source>
</evidence>
<name>A0A1S1JJ37_9MYCO</name>
<dbReference type="Proteomes" id="UP000192434">
    <property type="component" value="Unassembled WGS sequence"/>
</dbReference>
<dbReference type="Pfam" id="PF00905">
    <property type="entry name" value="Transpeptidase"/>
    <property type="match status" value="1"/>
</dbReference>
<protein>
    <submittedName>
        <fullName evidence="4">Penicillin-binding protein</fullName>
    </submittedName>
</protein>
<evidence type="ECO:0000259" key="2">
    <source>
        <dbReference type="Pfam" id="PF21922"/>
    </source>
</evidence>
<dbReference type="OrthoDB" id="9766847at2"/>
<dbReference type="GO" id="GO:0005886">
    <property type="term" value="C:plasma membrane"/>
    <property type="evidence" value="ECO:0007669"/>
    <property type="project" value="TreeGrafter"/>
</dbReference>